<dbReference type="GO" id="GO:0006520">
    <property type="term" value="P:amino acid metabolic process"/>
    <property type="evidence" value="ECO:0007669"/>
    <property type="project" value="InterPro"/>
</dbReference>
<dbReference type="SUPFAM" id="SSF53383">
    <property type="entry name" value="PLP-dependent transferases"/>
    <property type="match status" value="1"/>
</dbReference>
<sequence>MKSMNIAASGELIPRLSTHRNVVALDSTDFTDVAAVVITTADSRSGILALLKRTGFHLPVFMLADEPVSAPVGVTAVIGGNAQEWLELENAACRYEAELLPPFYDTLTQYVDMGNSTFACPGHQHGEFFRKHPAGRHFYDFFGENLFRADMCNADVKLGDL</sequence>
<dbReference type="InterPro" id="IPR011193">
    <property type="entry name" value="Orn/lys/arg_de-COase"/>
</dbReference>
<dbReference type="SUPFAM" id="SSF52172">
    <property type="entry name" value="CheY-like"/>
    <property type="match status" value="1"/>
</dbReference>
<reference evidence="4" key="1">
    <citation type="journal article" date="2018" name="Genome Biol.">
        <title>SKESA: strategic k-mer extension for scrupulous assemblies.</title>
        <authorList>
            <person name="Souvorov A."/>
            <person name="Agarwala R."/>
            <person name="Lipman D.J."/>
        </authorList>
    </citation>
    <scope>NUCLEOTIDE SEQUENCE</scope>
    <source>
        <strain evidence="4">Salmonella enterica</strain>
    </source>
</reference>
<dbReference type="EMBL" id="DAASBX010000159">
    <property type="protein sequence ID" value="HAE4874460.1"/>
    <property type="molecule type" value="Genomic_DNA"/>
</dbReference>
<dbReference type="InterPro" id="IPR011006">
    <property type="entry name" value="CheY-like_superfamily"/>
</dbReference>
<gene>
    <name evidence="4" type="ORF">G4G15_004859</name>
</gene>
<feature type="domain" description="Orn/Lys/Arg decarboxylases family 1 pyridoxal-P attachment site" evidence="2">
    <location>
        <begin position="101"/>
        <end position="161"/>
    </location>
</feature>
<reference evidence="4" key="2">
    <citation type="submission" date="2018-07" db="EMBL/GenBank/DDBJ databases">
        <authorList>
            <consortium name="NCBI Pathogen Detection Project"/>
        </authorList>
    </citation>
    <scope>NUCLEOTIDE SEQUENCE</scope>
    <source>
        <strain evidence="4">Salmonella enterica</strain>
    </source>
</reference>
<dbReference type="InterPro" id="IPR015424">
    <property type="entry name" value="PyrdxlP-dep_Trfase"/>
</dbReference>
<dbReference type="InterPro" id="IPR005308">
    <property type="entry name" value="OKR_de-COase_N"/>
</dbReference>
<dbReference type="InterPro" id="IPR000310">
    <property type="entry name" value="Orn/Lys/Arg_deCO2ase_major_dom"/>
</dbReference>
<dbReference type="InterPro" id="IPR027464">
    <property type="entry name" value="Ornithine_deCO2ase_N"/>
</dbReference>
<accession>A0A732FHN3</accession>
<dbReference type="Gene3D" id="3.40.50.220">
    <property type="match status" value="1"/>
</dbReference>
<proteinExistence type="predicted"/>
<name>A0A732FHN3_SALEB</name>
<dbReference type="PANTHER" id="PTHR45229">
    <property type="entry name" value="CONSTITUTIVE ORNITHINE DECARBOXYLASE"/>
    <property type="match status" value="1"/>
</dbReference>
<dbReference type="Pfam" id="PF03709">
    <property type="entry name" value="OKR_DC_1_N"/>
    <property type="match status" value="1"/>
</dbReference>
<dbReference type="AlphaFoldDB" id="A0A732FHN3"/>
<evidence type="ECO:0000259" key="2">
    <source>
        <dbReference type="Pfam" id="PF01276"/>
    </source>
</evidence>
<evidence type="ECO:0000313" key="4">
    <source>
        <dbReference type="EMBL" id="HAE4874460.1"/>
    </source>
</evidence>
<dbReference type="Pfam" id="PF01276">
    <property type="entry name" value="OKR_DC_1"/>
    <property type="match status" value="1"/>
</dbReference>
<dbReference type="InterPro" id="IPR015421">
    <property type="entry name" value="PyrdxlP-dep_Trfase_major"/>
</dbReference>
<organism evidence="4">
    <name type="scientific">Salmonella enterica subsp. enterica serovar Java</name>
    <dbReference type="NCBI Taxonomy" id="224729"/>
    <lineage>
        <taxon>Bacteria</taxon>
        <taxon>Pseudomonadati</taxon>
        <taxon>Pseudomonadota</taxon>
        <taxon>Gammaproteobacteria</taxon>
        <taxon>Enterobacterales</taxon>
        <taxon>Enterobacteriaceae</taxon>
        <taxon>Salmonella</taxon>
    </lineage>
</organism>
<dbReference type="PANTHER" id="PTHR45229:SF4">
    <property type="entry name" value="CONSTITUTIVE ORNITHINE DECARBOXYLASE"/>
    <property type="match status" value="1"/>
</dbReference>
<evidence type="ECO:0000259" key="3">
    <source>
        <dbReference type="Pfam" id="PF03709"/>
    </source>
</evidence>
<protein>
    <submittedName>
        <fullName evidence="4">Ornithine decarboxylase</fullName>
    </submittedName>
</protein>
<feature type="domain" description="Orn/Lys/Arg decarboxylase N-terminal" evidence="3">
    <location>
        <begin position="4"/>
        <end position="73"/>
    </location>
</feature>
<dbReference type="GO" id="GO:0005829">
    <property type="term" value="C:cytosol"/>
    <property type="evidence" value="ECO:0007669"/>
    <property type="project" value="TreeGrafter"/>
</dbReference>
<feature type="non-terminal residue" evidence="4">
    <location>
        <position position="161"/>
    </location>
</feature>
<evidence type="ECO:0000256" key="1">
    <source>
        <dbReference type="ARBA" id="ARBA00001933"/>
    </source>
</evidence>
<dbReference type="GO" id="GO:0004586">
    <property type="term" value="F:ornithine decarboxylase activity"/>
    <property type="evidence" value="ECO:0007669"/>
    <property type="project" value="TreeGrafter"/>
</dbReference>
<dbReference type="Gene3D" id="3.40.640.10">
    <property type="entry name" value="Type I PLP-dependent aspartate aminotransferase-like (Major domain)"/>
    <property type="match status" value="1"/>
</dbReference>
<comment type="caution">
    <text evidence="4">The sequence shown here is derived from an EMBL/GenBank/DDBJ whole genome shotgun (WGS) entry which is preliminary data.</text>
</comment>
<dbReference type="GO" id="GO:0030170">
    <property type="term" value="F:pyridoxal phosphate binding"/>
    <property type="evidence" value="ECO:0007669"/>
    <property type="project" value="TreeGrafter"/>
</dbReference>
<dbReference type="FunFam" id="3.40.50.220:FF:000002">
    <property type="entry name" value="Ornithine decarboxylase, constitutive"/>
    <property type="match status" value="1"/>
</dbReference>
<comment type="cofactor">
    <cofactor evidence="1">
        <name>pyridoxal 5'-phosphate</name>
        <dbReference type="ChEBI" id="CHEBI:597326"/>
    </cofactor>
</comment>